<protein>
    <submittedName>
        <fullName evidence="8">C4b-binding protein</fullName>
    </submittedName>
</protein>
<evidence type="ECO:0000256" key="5">
    <source>
        <dbReference type="SAM" id="MobiDB-lite"/>
    </source>
</evidence>
<feature type="domain" description="Sushi" evidence="7">
    <location>
        <begin position="277"/>
        <end position="342"/>
    </location>
</feature>
<dbReference type="InterPro" id="IPR000436">
    <property type="entry name" value="Sushi_SCR_CCP_dom"/>
</dbReference>
<evidence type="ECO:0000256" key="6">
    <source>
        <dbReference type="SAM" id="Phobius"/>
    </source>
</evidence>
<keyword evidence="3 4" id="KW-1015">Disulfide bond</keyword>
<evidence type="ECO:0000256" key="2">
    <source>
        <dbReference type="ARBA" id="ARBA00022737"/>
    </source>
</evidence>
<evidence type="ECO:0000313" key="9">
    <source>
        <dbReference type="Proteomes" id="UP000886998"/>
    </source>
</evidence>
<feature type="disulfide bond" evidence="4">
    <location>
        <begin position="62"/>
        <end position="89"/>
    </location>
</feature>
<dbReference type="Pfam" id="PF00084">
    <property type="entry name" value="Sushi"/>
    <property type="match status" value="3"/>
</dbReference>
<evidence type="ECO:0000313" key="8">
    <source>
        <dbReference type="EMBL" id="GFY46069.1"/>
    </source>
</evidence>
<dbReference type="InterPro" id="IPR035976">
    <property type="entry name" value="Sushi/SCR/CCP_sf"/>
</dbReference>
<dbReference type="SUPFAM" id="SSF57535">
    <property type="entry name" value="Complement control module/SCR domain"/>
    <property type="match status" value="3"/>
</dbReference>
<evidence type="ECO:0000259" key="7">
    <source>
        <dbReference type="PROSITE" id="PS50923"/>
    </source>
</evidence>
<dbReference type="SUPFAM" id="SSF49785">
    <property type="entry name" value="Galactose-binding domain-like"/>
    <property type="match status" value="1"/>
</dbReference>
<accession>A0A8X7BY22</accession>
<evidence type="ECO:0000256" key="4">
    <source>
        <dbReference type="PROSITE-ProRule" id="PRU00302"/>
    </source>
</evidence>
<reference evidence="8" key="1">
    <citation type="submission" date="2020-08" db="EMBL/GenBank/DDBJ databases">
        <title>Multicomponent nature underlies the extraordinary mechanical properties of spider dragline silk.</title>
        <authorList>
            <person name="Kono N."/>
            <person name="Nakamura H."/>
            <person name="Mori M."/>
            <person name="Yoshida Y."/>
            <person name="Ohtoshi R."/>
            <person name="Malay A.D."/>
            <person name="Moran D.A.P."/>
            <person name="Tomita M."/>
            <person name="Numata K."/>
            <person name="Arakawa K."/>
        </authorList>
    </citation>
    <scope>NUCLEOTIDE SEQUENCE</scope>
</reference>
<dbReference type="PANTHER" id="PTHR45656:SF4">
    <property type="entry name" value="PROTEIN CBR-CLEC-78"/>
    <property type="match status" value="1"/>
</dbReference>
<feature type="compositionally biased region" description="Pro residues" evidence="5">
    <location>
        <begin position="424"/>
        <end position="435"/>
    </location>
</feature>
<dbReference type="Proteomes" id="UP000886998">
    <property type="component" value="Unassembled WGS sequence"/>
</dbReference>
<dbReference type="Gene3D" id="2.60.120.260">
    <property type="entry name" value="Galactose-binding domain-like"/>
    <property type="match status" value="1"/>
</dbReference>
<keyword evidence="1" id="KW-0732">Signal</keyword>
<dbReference type="PANTHER" id="PTHR45656">
    <property type="entry name" value="PROTEIN CBR-CLEC-78"/>
    <property type="match status" value="1"/>
</dbReference>
<comment type="caution">
    <text evidence="8">The sequence shown here is derived from an EMBL/GenBank/DDBJ whole genome shotgun (WGS) entry which is preliminary data.</text>
</comment>
<dbReference type="SMART" id="SM00032">
    <property type="entry name" value="CCP"/>
    <property type="match status" value="3"/>
</dbReference>
<keyword evidence="9" id="KW-1185">Reference proteome</keyword>
<evidence type="ECO:0000256" key="1">
    <source>
        <dbReference type="ARBA" id="ARBA00022729"/>
    </source>
</evidence>
<keyword evidence="6" id="KW-0472">Membrane</keyword>
<comment type="caution">
    <text evidence="4">Lacks conserved residue(s) required for the propagation of feature annotation.</text>
</comment>
<dbReference type="OrthoDB" id="6420600at2759"/>
<keyword evidence="2" id="KW-0677">Repeat</keyword>
<dbReference type="PROSITE" id="PS51257">
    <property type="entry name" value="PROKAR_LIPOPROTEIN"/>
    <property type="match status" value="1"/>
</dbReference>
<dbReference type="InterPro" id="IPR008979">
    <property type="entry name" value="Galactose-bd-like_sf"/>
</dbReference>
<feature type="domain" description="Sushi" evidence="7">
    <location>
        <begin position="32"/>
        <end position="91"/>
    </location>
</feature>
<dbReference type="CDD" id="cd00033">
    <property type="entry name" value="CCP"/>
    <property type="match status" value="2"/>
</dbReference>
<feature type="transmembrane region" description="Helical" evidence="6">
    <location>
        <begin position="353"/>
        <end position="377"/>
    </location>
</feature>
<dbReference type="InterPro" id="IPR051277">
    <property type="entry name" value="SEZ6_CSMD_C4BPB_Regulators"/>
</dbReference>
<keyword evidence="6" id="KW-0812">Transmembrane</keyword>
<dbReference type="Gene3D" id="2.10.70.10">
    <property type="entry name" value="Complement Module, domain 1"/>
    <property type="match status" value="3"/>
</dbReference>
<proteinExistence type="predicted"/>
<evidence type="ECO:0000256" key="3">
    <source>
        <dbReference type="ARBA" id="ARBA00023157"/>
    </source>
</evidence>
<keyword evidence="4" id="KW-0768">Sushi</keyword>
<name>A0A8X7BY22_9ARAC</name>
<organism evidence="8 9">
    <name type="scientific">Trichonephila inaurata madagascariensis</name>
    <dbReference type="NCBI Taxonomy" id="2747483"/>
    <lineage>
        <taxon>Eukaryota</taxon>
        <taxon>Metazoa</taxon>
        <taxon>Ecdysozoa</taxon>
        <taxon>Arthropoda</taxon>
        <taxon>Chelicerata</taxon>
        <taxon>Arachnida</taxon>
        <taxon>Araneae</taxon>
        <taxon>Araneomorphae</taxon>
        <taxon>Entelegynae</taxon>
        <taxon>Araneoidea</taxon>
        <taxon>Nephilidae</taxon>
        <taxon>Trichonephila</taxon>
        <taxon>Trichonephila inaurata</taxon>
    </lineage>
</organism>
<keyword evidence="6" id="KW-1133">Transmembrane helix</keyword>
<dbReference type="AlphaFoldDB" id="A0A8X7BY22"/>
<dbReference type="PROSITE" id="PS50923">
    <property type="entry name" value="SUSHI"/>
    <property type="match status" value="2"/>
</dbReference>
<sequence>MSLKYFFAPQTPLVIHLARWIFFSYLYFYTSAACQPPDSPEGGSYKPEQTRYLPGDKVAYSCKDRLTRIGKEIRICQMTGKWSGSTPFCDSPTKIKNPGASSDPNREAAYAVDGSPTTCYKSKNTTGNNIKVYLDQPAAVNVIRIYLPKGKVKFDVDISLKTFPTTSVPCTSYERYLEENQWVTLECQNNERPADYVYIRDTSSQANILAVCEMEVYVKDDAWCKNSPELFIPNGLLEVSRNKATLRCLEGFKARDNTRVVCEKNSWSGPNLQCEEILCDAIVGNETLVGGEWLIEGNARKLSVGIKRKLICRSNYHIEGKPQTVTCFKNGTWSRTSATCVENKSDKPDRLRIIAVAVGAVVILVVIILLGLTIYLIQKKRAREVVVIYKPGEDGYAPSSVTNTTGCSDSEYSTVYYDAMHNAPYPPTSSRPRPSPNLEMGYSKPVDDRGSPSSTLVPKKLPADIAFGSLKSSALYNSMK</sequence>
<dbReference type="EMBL" id="BMAV01005186">
    <property type="protein sequence ID" value="GFY46069.1"/>
    <property type="molecule type" value="Genomic_DNA"/>
</dbReference>
<feature type="region of interest" description="Disordered" evidence="5">
    <location>
        <begin position="423"/>
        <end position="458"/>
    </location>
</feature>
<gene>
    <name evidence="8" type="primary">X975_24032</name>
    <name evidence="8" type="ORF">TNIN_18161</name>
</gene>